<evidence type="ECO:0000313" key="2">
    <source>
        <dbReference type="Proteomes" id="UP000831701"/>
    </source>
</evidence>
<dbReference type="EMBL" id="CM041539">
    <property type="protein sequence ID" value="KAI3367126.1"/>
    <property type="molecule type" value="Genomic_DNA"/>
</dbReference>
<dbReference type="Proteomes" id="UP000831701">
    <property type="component" value="Chromosome 9"/>
</dbReference>
<evidence type="ECO:0000313" key="1">
    <source>
        <dbReference type="EMBL" id="KAI3367126.1"/>
    </source>
</evidence>
<gene>
    <name evidence="1" type="ORF">L3Q82_008182</name>
</gene>
<comment type="caution">
    <text evidence="1">The sequence shown here is derived from an EMBL/GenBank/DDBJ whole genome shotgun (WGS) entry which is preliminary data.</text>
</comment>
<sequence>MIRLLFCCFLTAGVSLEVQVHQSPSEVIKKAGGDVQLVCTHEQSDYRVMLWYQQSPGDKALKLIGYGYGQFTERQRVHLSKEKQVFQDPPDLLVTPNNEVNLSLTHKIQNYDTILWYQRSAGDTALKLIGYMSYKNPTIEASFESRFKCLTMPSHVQTLSFLFIGFYCQVSAVTFQQSPPQIVKESTKVQIDCSHDDNNLPLMLFYQQKEESMTLIGYGYKDSPNYEGQFEKQFKLTRDETARGSLIIDKANLSHSAVYFCAASTQ</sequence>
<accession>A0ACB8WHB7</accession>
<reference evidence="1" key="1">
    <citation type="submission" date="2022-04" db="EMBL/GenBank/DDBJ databases">
        <title>Jade perch genome.</title>
        <authorList>
            <person name="Chao B."/>
        </authorList>
    </citation>
    <scope>NUCLEOTIDE SEQUENCE</scope>
    <source>
        <strain evidence="1">CB-2022</strain>
    </source>
</reference>
<proteinExistence type="predicted"/>
<protein>
    <submittedName>
        <fullName evidence="1">Uncharacterized protein</fullName>
    </submittedName>
</protein>
<name>A0ACB8WHB7_9TELE</name>
<keyword evidence="2" id="KW-1185">Reference proteome</keyword>
<organism evidence="1 2">
    <name type="scientific">Scortum barcoo</name>
    <name type="common">barcoo grunter</name>
    <dbReference type="NCBI Taxonomy" id="214431"/>
    <lineage>
        <taxon>Eukaryota</taxon>
        <taxon>Metazoa</taxon>
        <taxon>Chordata</taxon>
        <taxon>Craniata</taxon>
        <taxon>Vertebrata</taxon>
        <taxon>Euteleostomi</taxon>
        <taxon>Actinopterygii</taxon>
        <taxon>Neopterygii</taxon>
        <taxon>Teleostei</taxon>
        <taxon>Neoteleostei</taxon>
        <taxon>Acanthomorphata</taxon>
        <taxon>Eupercaria</taxon>
        <taxon>Centrarchiformes</taxon>
        <taxon>Terapontoidei</taxon>
        <taxon>Terapontidae</taxon>
        <taxon>Scortum</taxon>
    </lineage>
</organism>